<proteinExistence type="inferred from homology"/>
<comment type="caution">
    <text evidence="2">The sequence shown here is derived from an EMBL/GenBank/DDBJ whole genome shotgun (WGS) entry which is preliminary data.</text>
</comment>
<dbReference type="Gene3D" id="3.40.1620.10">
    <property type="entry name" value="YefM-like domain"/>
    <property type="match status" value="1"/>
</dbReference>
<keyword evidence="3" id="KW-1185">Reference proteome</keyword>
<comment type="similarity">
    <text evidence="1">Belongs to the phD/YefM antitoxin family.</text>
</comment>
<dbReference type="EMBL" id="JBHRZH010000001">
    <property type="protein sequence ID" value="MFC3759254.1"/>
    <property type="molecule type" value="Genomic_DNA"/>
</dbReference>
<evidence type="ECO:0000313" key="3">
    <source>
        <dbReference type="Proteomes" id="UP001595699"/>
    </source>
</evidence>
<evidence type="ECO:0000256" key="1">
    <source>
        <dbReference type="ARBA" id="ARBA00009981"/>
    </source>
</evidence>
<dbReference type="RefSeq" id="WP_205122336.1">
    <property type="nucleotide sequence ID" value="NZ_JAFBCM010000001.1"/>
</dbReference>
<dbReference type="Proteomes" id="UP001595699">
    <property type="component" value="Unassembled WGS sequence"/>
</dbReference>
<dbReference type="InterPro" id="IPR036165">
    <property type="entry name" value="YefM-like_sf"/>
</dbReference>
<reference evidence="3" key="1">
    <citation type="journal article" date="2019" name="Int. J. Syst. Evol. Microbiol.">
        <title>The Global Catalogue of Microorganisms (GCM) 10K type strain sequencing project: providing services to taxonomists for standard genome sequencing and annotation.</title>
        <authorList>
            <consortium name="The Broad Institute Genomics Platform"/>
            <consortium name="The Broad Institute Genome Sequencing Center for Infectious Disease"/>
            <person name="Wu L."/>
            <person name="Ma J."/>
        </authorList>
    </citation>
    <scope>NUCLEOTIDE SEQUENCE [LARGE SCALE GENOMIC DNA]</scope>
    <source>
        <strain evidence="3">CGMCC 4.7241</strain>
    </source>
</reference>
<accession>A0ABV7Y479</accession>
<evidence type="ECO:0000313" key="2">
    <source>
        <dbReference type="EMBL" id="MFC3759254.1"/>
    </source>
</evidence>
<organism evidence="2 3">
    <name type="scientific">Tenggerimyces flavus</name>
    <dbReference type="NCBI Taxonomy" id="1708749"/>
    <lineage>
        <taxon>Bacteria</taxon>
        <taxon>Bacillati</taxon>
        <taxon>Actinomycetota</taxon>
        <taxon>Actinomycetes</taxon>
        <taxon>Propionibacteriales</taxon>
        <taxon>Nocardioidaceae</taxon>
        <taxon>Tenggerimyces</taxon>
    </lineage>
</organism>
<protein>
    <submittedName>
        <fullName evidence="2">Type II toxin-antitoxin system Phd/YefM family antitoxin</fullName>
    </submittedName>
</protein>
<name>A0ABV7Y479_9ACTN</name>
<sequence>MTTVTVREFSYNPSAMFARAEQGETIEVTRHGKVIATLIPGQREYSRYDELVASGAIRPSGKTSADVDTFTRIEIPDDADPLQRLLADRYSESDWEREFREELERGQGNGA</sequence>
<dbReference type="SUPFAM" id="SSF143120">
    <property type="entry name" value="YefM-like"/>
    <property type="match status" value="1"/>
</dbReference>
<gene>
    <name evidence="2" type="ORF">ACFOUW_00250</name>
</gene>